<dbReference type="InterPro" id="IPR003495">
    <property type="entry name" value="CobW/HypB/UreG_nucleotide-bd"/>
</dbReference>
<comment type="similarity">
    <text evidence="4">Belongs to the SIMIBI class G3E GTPase family. ZNG1 subfamily.</text>
</comment>
<accession>A0ABD6Z3N3</accession>
<feature type="domain" description="CobW/HypB/UreG nucleotide-binding" evidence="7">
    <location>
        <begin position="4"/>
        <end position="184"/>
    </location>
</feature>
<dbReference type="AlphaFoldDB" id="A0ABD6Z3N3"/>
<dbReference type="Gene3D" id="3.30.1220.10">
    <property type="entry name" value="CobW-like, C-terminal domain"/>
    <property type="match status" value="1"/>
</dbReference>
<evidence type="ECO:0000256" key="2">
    <source>
        <dbReference type="ARBA" id="ARBA00022801"/>
    </source>
</evidence>
<evidence type="ECO:0000259" key="7">
    <source>
        <dbReference type="Pfam" id="PF02492"/>
    </source>
</evidence>
<evidence type="ECO:0000256" key="6">
    <source>
        <dbReference type="SAM" id="MobiDB-lite"/>
    </source>
</evidence>
<evidence type="ECO:0000256" key="1">
    <source>
        <dbReference type="ARBA" id="ARBA00022741"/>
    </source>
</evidence>
<proteinExistence type="inferred from homology"/>
<gene>
    <name evidence="9" type="ORF">GFU50_08480</name>
</gene>
<evidence type="ECO:0000259" key="8">
    <source>
        <dbReference type="Pfam" id="PF07683"/>
    </source>
</evidence>
<feature type="region of interest" description="Disordered" evidence="6">
    <location>
        <begin position="210"/>
        <end position="233"/>
    </location>
</feature>
<dbReference type="InterPro" id="IPR051316">
    <property type="entry name" value="Zinc-reg_GTPase_activator"/>
</dbReference>
<dbReference type="Pfam" id="PF02492">
    <property type="entry name" value="cobW"/>
    <property type="match status" value="1"/>
</dbReference>
<dbReference type="GO" id="GO:0000166">
    <property type="term" value="F:nucleotide binding"/>
    <property type="evidence" value="ECO:0007669"/>
    <property type="project" value="UniProtKB-KW"/>
</dbReference>
<dbReference type="PANTHER" id="PTHR13748:SF62">
    <property type="entry name" value="COBW DOMAIN-CONTAINING PROTEIN"/>
    <property type="match status" value="1"/>
</dbReference>
<evidence type="ECO:0000256" key="4">
    <source>
        <dbReference type="ARBA" id="ARBA00034320"/>
    </source>
</evidence>
<dbReference type="SUPFAM" id="SSF90002">
    <property type="entry name" value="Hypothetical protein YjiA, C-terminal domain"/>
    <property type="match status" value="1"/>
</dbReference>
<keyword evidence="2" id="KW-0378">Hydrolase</keyword>
<dbReference type="GO" id="GO:0016787">
    <property type="term" value="F:hydrolase activity"/>
    <property type="evidence" value="ECO:0007669"/>
    <property type="project" value="UniProtKB-KW"/>
</dbReference>
<protein>
    <submittedName>
        <fullName evidence="9">GTP-binding protein</fullName>
    </submittedName>
</protein>
<organism evidence="9 10">
    <name type="scientific">Enterococcus casseliflavus</name>
    <name type="common">Enterococcus flavescens</name>
    <dbReference type="NCBI Taxonomy" id="37734"/>
    <lineage>
        <taxon>Bacteria</taxon>
        <taxon>Bacillati</taxon>
        <taxon>Bacillota</taxon>
        <taxon>Bacilli</taxon>
        <taxon>Lactobacillales</taxon>
        <taxon>Enterococcaceae</taxon>
        <taxon>Enterococcus</taxon>
    </lineage>
</organism>
<dbReference type="EMBL" id="CP046123">
    <property type="protein sequence ID" value="QGN29543.1"/>
    <property type="molecule type" value="Genomic_DNA"/>
</dbReference>
<dbReference type="Pfam" id="PF07683">
    <property type="entry name" value="CobW_C"/>
    <property type="match status" value="1"/>
</dbReference>
<evidence type="ECO:0000256" key="3">
    <source>
        <dbReference type="ARBA" id="ARBA00023186"/>
    </source>
</evidence>
<name>A0ABD6Z3N3_ENTCA</name>
<dbReference type="InterPro" id="IPR036627">
    <property type="entry name" value="CobW-likC_sf"/>
</dbReference>
<evidence type="ECO:0000313" key="9">
    <source>
        <dbReference type="EMBL" id="QGN29543.1"/>
    </source>
</evidence>
<feature type="domain" description="CobW C-terminal" evidence="8">
    <location>
        <begin position="234"/>
        <end position="322"/>
    </location>
</feature>
<keyword evidence="1" id="KW-0547">Nucleotide-binding</keyword>
<dbReference type="PANTHER" id="PTHR13748">
    <property type="entry name" value="COBW-RELATED"/>
    <property type="match status" value="1"/>
</dbReference>
<dbReference type="InterPro" id="IPR027417">
    <property type="entry name" value="P-loop_NTPase"/>
</dbReference>
<dbReference type="Proteomes" id="UP000422837">
    <property type="component" value="Chromosome"/>
</dbReference>
<dbReference type="CDD" id="cd03112">
    <property type="entry name" value="CobW-like"/>
    <property type="match status" value="1"/>
</dbReference>
<evidence type="ECO:0000313" key="10">
    <source>
        <dbReference type="Proteomes" id="UP000422837"/>
    </source>
</evidence>
<comment type="catalytic activity">
    <reaction evidence="5">
        <text>GTP + H2O = GDP + phosphate + H(+)</text>
        <dbReference type="Rhea" id="RHEA:19669"/>
        <dbReference type="ChEBI" id="CHEBI:15377"/>
        <dbReference type="ChEBI" id="CHEBI:15378"/>
        <dbReference type="ChEBI" id="CHEBI:37565"/>
        <dbReference type="ChEBI" id="CHEBI:43474"/>
        <dbReference type="ChEBI" id="CHEBI:58189"/>
    </reaction>
    <physiologicalReaction direction="left-to-right" evidence="5">
        <dbReference type="Rhea" id="RHEA:19670"/>
    </physiologicalReaction>
</comment>
<dbReference type="SUPFAM" id="SSF52540">
    <property type="entry name" value="P-loop containing nucleoside triphosphate hydrolases"/>
    <property type="match status" value="1"/>
</dbReference>
<reference evidence="9 10" key="1">
    <citation type="submission" date="2019-11" db="EMBL/GenBank/DDBJ databases">
        <title>Detection and genome characteristic of a blood enterococcus casselifavus isolate from Zhengzhou,china.</title>
        <authorList>
            <person name="Wen P."/>
        </authorList>
    </citation>
    <scope>NUCLEOTIDE SEQUENCE [LARGE SCALE GENOMIC DNA]</scope>
    <source>
        <strain evidence="9 10">EC291</strain>
    </source>
</reference>
<feature type="compositionally biased region" description="Basic and acidic residues" evidence="6">
    <location>
        <begin position="213"/>
        <end position="223"/>
    </location>
</feature>
<dbReference type="InterPro" id="IPR011629">
    <property type="entry name" value="CobW-like_C"/>
</dbReference>
<sequence>MGIPVTIVSGFLGSGKTTLINQALQVSHYPKEEIVIIENEFGEVGIDHELLVHSEERVLQLNNGCMCCSLRGDLLGILTSLLEVVEERQQAISQIIIETTGIADPQPIVQTLLTAPQLRGNLYIDSLLTVFDSENFELIEREPQAFKQLVMADRIFVSKKQNTSLSKREIYQREIKHINPLADIRTFTQNDLIQKEDFFNLEKFNQPLIPENDSSKNSHEGEHHHHHHHQEHDFQSILLTSDQELNKNFLLQWIDWLIFTNQGKLYRFKGLISLQEHDFVVAMQGVNEQVNFQYTTQKKDQTTIILIGKKLDEEMIKLSFDKLISESKSR</sequence>
<evidence type="ECO:0000256" key="5">
    <source>
        <dbReference type="ARBA" id="ARBA00049117"/>
    </source>
</evidence>
<keyword evidence="3" id="KW-0143">Chaperone</keyword>
<dbReference type="Gene3D" id="3.40.50.300">
    <property type="entry name" value="P-loop containing nucleotide triphosphate hydrolases"/>
    <property type="match status" value="1"/>
</dbReference>
<dbReference type="RefSeq" id="WP_154694471.1">
    <property type="nucleotide sequence ID" value="NZ_CP046123.1"/>
</dbReference>